<proteinExistence type="predicted"/>
<organism evidence="3 5">
    <name type="scientific">Phytophthora rubi</name>
    <dbReference type="NCBI Taxonomy" id="129364"/>
    <lineage>
        <taxon>Eukaryota</taxon>
        <taxon>Sar</taxon>
        <taxon>Stramenopiles</taxon>
        <taxon>Oomycota</taxon>
        <taxon>Peronosporomycetes</taxon>
        <taxon>Peronosporales</taxon>
        <taxon>Peronosporaceae</taxon>
        <taxon>Phytophthora</taxon>
    </lineage>
</organism>
<comment type="caution">
    <text evidence="3">The sequence shown here is derived from an EMBL/GenBank/DDBJ whole genome shotgun (WGS) entry which is preliminary data.</text>
</comment>
<dbReference type="Proteomes" id="UP000435112">
    <property type="component" value="Unassembled WGS sequence"/>
</dbReference>
<feature type="compositionally biased region" description="Low complexity" evidence="1">
    <location>
        <begin position="1"/>
        <end position="15"/>
    </location>
</feature>
<dbReference type="OrthoDB" id="103989at2759"/>
<dbReference type="AlphaFoldDB" id="A0A6A3P4V6"/>
<dbReference type="EMBL" id="QXFU01000008">
    <property type="protein sequence ID" value="KAE9048593.1"/>
    <property type="molecule type" value="Genomic_DNA"/>
</dbReference>
<dbReference type="EMBL" id="QXFV01000360">
    <property type="protein sequence ID" value="KAE9039942.1"/>
    <property type="molecule type" value="Genomic_DNA"/>
</dbReference>
<feature type="region of interest" description="Disordered" evidence="1">
    <location>
        <begin position="1"/>
        <end position="69"/>
    </location>
</feature>
<evidence type="ECO:0000256" key="1">
    <source>
        <dbReference type="SAM" id="MobiDB-lite"/>
    </source>
</evidence>
<reference evidence="4 5" key="1">
    <citation type="submission" date="2018-09" db="EMBL/GenBank/DDBJ databases">
        <title>Genomic investigation of the strawberry pathogen Phytophthora fragariae indicates pathogenicity is determined by transcriptional variation in three key races.</title>
        <authorList>
            <person name="Adams T.M."/>
            <person name="Armitage A.D."/>
            <person name="Sobczyk M.K."/>
            <person name="Bates H.J."/>
            <person name="Dunwell J.M."/>
            <person name="Nellist C.F."/>
            <person name="Harrison R.J."/>
        </authorList>
    </citation>
    <scope>NUCLEOTIDE SEQUENCE [LARGE SCALE GENOMIC DNA]</scope>
    <source>
        <strain evidence="2 4">SCRP249</strain>
        <strain evidence="3 5">SCRP324</strain>
    </source>
</reference>
<evidence type="ECO:0000313" key="3">
    <source>
        <dbReference type="EMBL" id="KAE9048593.1"/>
    </source>
</evidence>
<dbReference type="Proteomes" id="UP000429607">
    <property type="component" value="Unassembled WGS sequence"/>
</dbReference>
<gene>
    <name evidence="2" type="ORF">PR001_g7288</name>
    <name evidence="3" type="ORF">PR002_g354</name>
</gene>
<evidence type="ECO:0000313" key="5">
    <source>
        <dbReference type="Proteomes" id="UP000435112"/>
    </source>
</evidence>
<accession>A0A6A3P4V6</accession>
<sequence length="275" mass="31489">MTTSSTRHITTSSGSAYARSQSGTNGKRPRGSSSSGKGSATKVAKPSAQSSAGAASRPKAKLPAPLPDDGAIAPPKKGSWCHNGIQVQALNRQTLDFPSYMPVQPLLQHLHVRWVPIEYWELIQTCLWDDMWQQRILSLVFFKYNEVSLEMAKTIKLILDFMSRWRRGYWERYHWVTMTPTSIIIALGATPELADMYRDRKDRHSDFDNHRKKMIAEVEKTPGYSNWIWFEPGLWVVPQNSCYWITRDPELHISLQDQLATVDDLEPARTQWVTR</sequence>
<protein>
    <submittedName>
        <fullName evidence="3">Uncharacterized protein</fullName>
    </submittedName>
</protein>
<evidence type="ECO:0000313" key="4">
    <source>
        <dbReference type="Proteomes" id="UP000429607"/>
    </source>
</evidence>
<evidence type="ECO:0000313" key="2">
    <source>
        <dbReference type="EMBL" id="KAE9039942.1"/>
    </source>
</evidence>
<name>A0A6A3P4V6_9STRA</name>